<dbReference type="KEGG" id="aprc:113855365"/>
<keyword evidence="2" id="KW-1185">Reference proteome</keyword>
<dbReference type="PANTHER" id="PTHR46148">
    <property type="entry name" value="CHROMO DOMAIN-CONTAINING PROTEIN"/>
    <property type="match status" value="1"/>
</dbReference>
<proteinExistence type="predicted"/>
<organism evidence="2 3">
    <name type="scientific">Abrus precatorius</name>
    <name type="common">Indian licorice</name>
    <name type="synonym">Glycine abrus</name>
    <dbReference type="NCBI Taxonomy" id="3816"/>
    <lineage>
        <taxon>Eukaryota</taxon>
        <taxon>Viridiplantae</taxon>
        <taxon>Streptophyta</taxon>
        <taxon>Embryophyta</taxon>
        <taxon>Tracheophyta</taxon>
        <taxon>Spermatophyta</taxon>
        <taxon>Magnoliopsida</taxon>
        <taxon>eudicotyledons</taxon>
        <taxon>Gunneridae</taxon>
        <taxon>Pentapetalae</taxon>
        <taxon>rosids</taxon>
        <taxon>fabids</taxon>
        <taxon>Fabales</taxon>
        <taxon>Fabaceae</taxon>
        <taxon>Papilionoideae</taxon>
        <taxon>50 kb inversion clade</taxon>
        <taxon>NPAAA clade</taxon>
        <taxon>indigoferoid/millettioid clade</taxon>
        <taxon>Abreae</taxon>
        <taxon>Abrus</taxon>
    </lineage>
</organism>
<feature type="domain" description="Tf2-1-like SH3-like" evidence="1">
    <location>
        <begin position="69"/>
        <end position="114"/>
    </location>
</feature>
<dbReference type="RefSeq" id="XP_027342791.1">
    <property type="nucleotide sequence ID" value="XM_027486990.1"/>
</dbReference>
<sequence>MAPFEALYGQRCRTPLCWYETREATLCALDMIQRQNEQIRMIKEKMKAAQDRQKSYYDKRRKPLEFQVGDHVFLKVSPVTRVRRALKSRKLSPKFIGLFELSQYVLDPSHVIDLDPIQVKEDLLYDVYSVRIKDHRVKQLRGKEISLVKIIWSSSDEGDAAWETGSRMRELYPELFE</sequence>
<name>A0A8B8KGA3_ABRPR</name>
<accession>A0A8B8KGA3</accession>
<gene>
    <name evidence="3" type="primary">LOC113855365</name>
</gene>
<dbReference type="PANTHER" id="PTHR46148:SF60">
    <property type="entry name" value="CHROMO DOMAIN-CONTAINING PROTEIN"/>
    <property type="match status" value="1"/>
</dbReference>
<dbReference type="GeneID" id="113855365"/>
<protein>
    <submittedName>
        <fullName evidence="3">Uncharacterized protein LOC113855365</fullName>
    </submittedName>
</protein>
<dbReference type="InterPro" id="IPR056924">
    <property type="entry name" value="SH3_Tf2-1"/>
</dbReference>
<dbReference type="Proteomes" id="UP000694853">
    <property type="component" value="Unplaced"/>
</dbReference>
<dbReference type="OrthoDB" id="1939135at2759"/>
<dbReference type="Pfam" id="PF24626">
    <property type="entry name" value="SH3_Tf2-1"/>
    <property type="match status" value="1"/>
</dbReference>
<reference evidence="3" key="2">
    <citation type="submission" date="2025-08" db="UniProtKB">
        <authorList>
            <consortium name="RefSeq"/>
        </authorList>
    </citation>
    <scope>IDENTIFICATION</scope>
    <source>
        <tissue evidence="3">Young leaves</tissue>
    </source>
</reference>
<evidence type="ECO:0000313" key="2">
    <source>
        <dbReference type="Proteomes" id="UP000694853"/>
    </source>
</evidence>
<evidence type="ECO:0000313" key="3">
    <source>
        <dbReference type="RefSeq" id="XP_027342791.1"/>
    </source>
</evidence>
<evidence type="ECO:0000259" key="1">
    <source>
        <dbReference type="Pfam" id="PF24626"/>
    </source>
</evidence>
<dbReference type="AlphaFoldDB" id="A0A8B8KGA3"/>
<reference evidence="2" key="1">
    <citation type="journal article" date="2019" name="Toxins">
        <title>Detection of Abrin-Like and Prepropulchellin-Like Toxin Genes and Transcripts Using Whole Genome Sequencing and Full-Length Transcript Sequencing of Abrus precatorius.</title>
        <authorList>
            <person name="Hovde B.T."/>
            <person name="Daligault H.E."/>
            <person name="Hanschen E.R."/>
            <person name="Kunde Y.A."/>
            <person name="Johnson M.B."/>
            <person name="Starkenburg S.R."/>
            <person name="Johnson S.L."/>
        </authorList>
    </citation>
    <scope>NUCLEOTIDE SEQUENCE [LARGE SCALE GENOMIC DNA]</scope>
</reference>